<reference evidence="1 2" key="1">
    <citation type="submission" date="2019-04" db="EMBL/GenBank/DDBJ databases">
        <title>An improved genome assembly and genetic linkage map for asparagus bean, Vigna unguiculata ssp. sesquipedialis.</title>
        <authorList>
            <person name="Xia Q."/>
            <person name="Zhang R."/>
            <person name="Dong Y."/>
        </authorList>
    </citation>
    <scope>NUCLEOTIDE SEQUENCE [LARGE SCALE GENOMIC DNA]</scope>
    <source>
        <tissue evidence="1">Leaf</tissue>
    </source>
</reference>
<evidence type="ECO:0000313" key="2">
    <source>
        <dbReference type="Proteomes" id="UP000501690"/>
    </source>
</evidence>
<gene>
    <name evidence="1" type="ORF">DEO72_LG2g3431</name>
</gene>
<dbReference type="AlphaFoldDB" id="A0A4D6L3P2"/>
<organism evidence="1 2">
    <name type="scientific">Vigna unguiculata</name>
    <name type="common">Cowpea</name>
    <dbReference type="NCBI Taxonomy" id="3917"/>
    <lineage>
        <taxon>Eukaryota</taxon>
        <taxon>Viridiplantae</taxon>
        <taxon>Streptophyta</taxon>
        <taxon>Embryophyta</taxon>
        <taxon>Tracheophyta</taxon>
        <taxon>Spermatophyta</taxon>
        <taxon>Magnoliopsida</taxon>
        <taxon>eudicotyledons</taxon>
        <taxon>Gunneridae</taxon>
        <taxon>Pentapetalae</taxon>
        <taxon>rosids</taxon>
        <taxon>fabids</taxon>
        <taxon>Fabales</taxon>
        <taxon>Fabaceae</taxon>
        <taxon>Papilionoideae</taxon>
        <taxon>50 kb inversion clade</taxon>
        <taxon>NPAAA clade</taxon>
        <taxon>indigoferoid/millettioid clade</taxon>
        <taxon>Phaseoleae</taxon>
        <taxon>Vigna</taxon>
    </lineage>
</organism>
<evidence type="ECO:0000313" key="1">
    <source>
        <dbReference type="EMBL" id="QCD83088.1"/>
    </source>
</evidence>
<proteinExistence type="predicted"/>
<name>A0A4D6L3P2_VIGUN</name>
<sequence>MANLLHHQSCFVIHTNGRRTKVGWIKDQHMQIVHPYMGGSILISIYYKSIST</sequence>
<keyword evidence="2" id="KW-1185">Reference proteome</keyword>
<accession>A0A4D6L3P2</accession>
<dbReference type="Proteomes" id="UP000501690">
    <property type="component" value="Linkage Group LG2"/>
</dbReference>
<protein>
    <submittedName>
        <fullName evidence="1">Uncharacterized protein</fullName>
    </submittedName>
</protein>
<dbReference type="EMBL" id="CP039346">
    <property type="protein sequence ID" value="QCD83088.1"/>
    <property type="molecule type" value="Genomic_DNA"/>
</dbReference>